<proteinExistence type="predicted"/>
<evidence type="ECO:0000313" key="1">
    <source>
        <dbReference type="EMBL" id="RRD04389.1"/>
    </source>
</evidence>
<comment type="caution">
    <text evidence="1">The sequence shown here is derived from an EMBL/GenBank/DDBJ whole genome shotgun (WGS) entry which is preliminary data.</text>
</comment>
<evidence type="ECO:0000313" key="2">
    <source>
        <dbReference type="Proteomes" id="UP000280819"/>
    </source>
</evidence>
<organism evidence="1 2">
    <name type="scientific">Arachnia propionica</name>
    <dbReference type="NCBI Taxonomy" id="1750"/>
    <lineage>
        <taxon>Bacteria</taxon>
        <taxon>Bacillati</taxon>
        <taxon>Actinomycetota</taxon>
        <taxon>Actinomycetes</taxon>
        <taxon>Propionibacteriales</taxon>
        <taxon>Propionibacteriaceae</taxon>
        <taxon>Arachnia</taxon>
    </lineage>
</organism>
<reference evidence="1 2" key="1">
    <citation type="submission" date="2018-11" db="EMBL/GenBank/DDBJ databases">
        <title>Genomes From Bacteria Associated with the Canine Oral Cavity: a Test Case for Automated Genome-Based Taxonomic Assignment.</title>
        <authorList>
            <person name="Coil D.A."/>
            <person name="Jospin G."/>
            <person name="Darling A.E."/>
            <person name="Wallis C."/>
            <person name="Davis I.J."/>
            <person name="Harris S."/>
            <person name="Eisen J.A."/>
            <person name="Holcombe L.J."/>
            <person name="O'Flynn C."/>
        </authorList>
    </citation>
    <scope>NUCLEOTIDE SEQUENCE [LARGE SCALE GENOMIC DNA]</scope>
    <source>
        <strain evidence="1 2">OH887_COT-365</strain>
    </source>
</reference>
<name>A0A3P1T4U0_9ACTN</name>
<accession>A0A3P1T4U0</accession>
<dbReference type="EMBL" id="RQZG01000011">
    <property type="protein sequence ID" value="RRD04389.1"/>
    <property type="molecule type" value="Genomic_DNA"/>
</dbReference>
<dbReference type="Proteomes" id="UP000280819">
    <property type="component" value="Unassembled WGS sequence"/>
</dbReference>
<dbReference type="AlphaFoldDB" id="A0A3P1T4U0"/>
<protein>
    <submittedName>
        <fullName evidence="1">Uncharacterized protein</fullName>
    </submittedName>
</protein>
<sequence>MTSTPGNHHGGPHGPAMTVEDFFARVSVDEAKQVVGLLLTAWEQGRLSGDELAAGWRPDWQEVAPLQPARIVALLDTLTAAGAAPLAWPLLGLVTEHLAATHPTPAATTRALTLLGTVLPAARAAGHPVSLPHTQALAAHTGSGQAVRAARALSL</sequence>
<gene>
    <name evidence="1" type="ORF">EII34_10005</name>
</gene>
<dbReference type="RefSeq" id="WP_124845019.1">
    <property type="nucleotide sequence ID" value="NZ_RQZG01000011.1"/>
</dbReference>